<feature type="domain" description="Palmitoyltransferase DHHC" evidence="14">
    <location>
        <begin position="696"/>
        <end position="830"/>
    </location>
</feature>
<evidence type="ECO:0000313" key="16">
    <source>
        <dbReference type="Proteomes" id="UP001219933"/>
    </source>
</evidence>
<evidence type="ECO:0000256" key="1">
    <source>
        <dbReference type="ARBA" id="ARBA00004141"/>
    </source>
</evidence>
<dbReference type="Pfam" id="PF12796">
    <property type="entry name" value="Ank_2"/>
    <property type="match status" value="2"/>
</dbReference>
<dbReference type="PROSITE" id="PS50297">
    <property type="entry name" value="ANK_REP_REGION"/>
    <property type="match status" value="3"/>
</dbReference>
<evidence type="ECO:0000256" key="2">
    <source>
        <dbReference type="ARBA" id="ARBA00010104"/>
    </source>
</evidence>
<comment type="catalytic activity">
    <reaction evidence="11">
        <text>L-cysteinyl-[protein] + hexadecanoyl-CoA = S-hexadecanoyl-L-cysteinyl-[protein] + CoA</text>
        <dbReference type="Rhea" id="RHEA:36683"/>
        <dbReference type="Rhea" id="RHEA-COMP:10131"/>
        <dbReference type="Rhea" id="RHEA-COMP:11032"/>
        <dbReference type="ChEBI" id="CHEBI:29950"/>
        <dbReference type="ChEBI" id="CHEBI:57287"/>
        <dbReference type="ChEBI" id="CHEBI:57379"/>
        <dbReference type="ChEBI" id="CHEBI:74151"/>
        <dbReference type="EC" id="2.3.1.225"/>
    </reaction>
</comment>
<feature type="repeat" description="ANK" evidence="12">
    <location>
        <begin position="446"/>
        <end position="478"/>
    </location>
</feature>
<feature type="repeat" description="ANK" evidence="12">
    <location>
        <begin position="376"/>
        <end position="408"/>
    </location>
</feature>
<keyword evidence="10" id="KW-0449">Lipoprotein</keyword>
<dbReference type="Gene3D" id="1.20.1290.10">
    <property type="entry name" value="AhpD-like"/>
    <property type="match status" value="1"/>
</dbReference>
<feature type="repeat" description="ANK" evidence="12">
    <location>
        <begin position="479"/>
        <end position="511"/>
    </location>
</feature>
<dbReference type="AlphaFoldDB" id="A0AAF0EQX6"/>
<evidence type="ECO:0000259" key="14">
    <source>
        <dbReference type="Pfam" id="PF01529"/>
    </source>
</evidence>
<keyword evidence="6 13" id="KW-1133">Transmembrane helix</keyword>
<proteinExistence type="inferred from homology"/>
<dbReference type="GO" id="GO:0019706">
    <property type="term" value="F:protein-cysteine S-palmitoyltransferase activity"/>
    <property type="evidence" value="ECO:0007669"/>
    <property type="project" value="UniProtKB-EC"/>
</dbReference>
<dbReference type="EC" id="2.3.1.225" evidence="3"/>
<evidence type="ECO:0000256" key="7">
    <source>
        <dbReference type="ARBA" id="ARBA00023043"/>
    </source>
</evidence>
<evidence type="ECO:0000256" key="5">
    <source>
        <dbReference type="ARBA" id="ARBA00022737"/>
    </source>
</evidence>
<organism evidence="15 16">
    <name type="scientific">Malassezia cuniculi</name>
    <dbReference type="NCBI Taxonomy" id="948313"/>
    <lineage>
        <taxon>Eukaryota</taxon>
        <taxon>Fungi</taxon>
        <taxon>Dikarya</taxon>
        <taxon>Basidiomycota</taxon>
        <taxon>Ustilaginomycotina</taxon>
        <taxon>Malasseziomycetes</taxon>
        <taxon>Malasseziales</taxon>
        <taxon>Malasseziaceae</taxon>
        <taxon>Malassezia</taxon>
    </lineage>
</organism>
<evidence type="ECO:0000256" key="4">
    <source>
        <dbReference type="ARBA" id="ARBA00022692"/>
    </source>
</evidence>
<dbReference type="PROSITE" id="PS50088">
    <property type="entry name" value="ANK_REPEAT"/>
    <property type="match status" value="4"/>
</dbReference>
<dbReference type="InterPro" id="IPR036770">
    <property type="entry name" value="Ankyrin_rpt-contain_sf"/>
</dbReference>
<dbReference type="SUPFAM" id="SSF69118">
    <property type="entry name" value="AhpD-like"/>
    <property type="match status" value="1"/>
</dbReference>
<feature type="transmembrane region" description="Helical" evidence="13">
    <location>
        <begin position="793"/>
        <end position="818"/>
    </location>
</feature>
<dbReference type="Pfam" id="PF01529">
    <property type="entry name" value="DHHC"/>
    <property type="match status" value="1"/>
</dbReference>
<feature type="transmembrane region" description="Helical" evidence="13">
    <location>
        <begin position="556"/>
        <end position="573"/>
    </location>
</feature>
<evidence type="ECO:0000313" key="15">
    <source>
        <dbReference type="EMBL" id="WFD33234.1"/>
    </source>
</evidence>
<dbReference type="InterPro" id="IPR001594">
    <property type="entry name" value="Palmitoyltrfase_DHHC"/>
</dbReference>
<reference evidence="15" key="1">
    <citation type="submission" date="2023-03" db="EMBL/GenBank/DDBJ databases">
        <title>Mating type loci evolution in Malassezia.</title>
        <authorList>
            <person name="Coelho M.A."/>
        </authorList>
    </citation>
    <scope>NUCLEOTIDE SEQUENCE</scope>
    <source>
        <strain evidence="15">CBS 11721</strain>
    </source>
</reference>
<evidence type="ECO:0000256" key="9">
    <source>
        <dbReference type="ARBA" id="ARBA00023139"/>
    </source>
</evidence>
<comment type="subcellular location">
    <subcellularLocation>
        <location evidence="1">Membrane</location>
        <topology evidence="1">Multi-pass membrane protein</topology>
    </subcellularLocation>
</comment>
<evidence type="ECO:0000256" key="11">
    <source>
        <dbReference type="ARBA" id="ARBA00048048"/>
    </source>
</evidence>
<dbReference type="EMBL" id="CP119877">
    <property type="protein sequence ID" value="WFD33234.1"/>
    <property type="molecule type" value="Genomic_DNA"/>
</dbReference>
<feature type="repeat" description="ANK" evidence="12">
    <location>
        <begin position="342"/>
        <end position="374"/>
    </location>
</feature>
<dbReference type="PANTHER" id="PTHR24161">
    <property type="entry name" value="ANK_REP_REGION DOMAIN-CONTAINING PROTEIN-RELATED"/>
    <property type="match status" value="1"/>
</dbReference>
<dbReference type="InterPro" id="IPR029032">
    <property type="entry name" value="AhpD-like"/>
</dbReference>
<evidence type="ECO:0000256" key="6">
    <source>
        <dbReference type="ARBA" id="ARBA00022989"/>
    </source>
</evidence>
<dbReference type="InterPro" id="IPR002110">
    <property type="entry name" value="Ankyrin_rpt"/>
</dbReference>
<evidence type="ECO:0000256" key="10">
    <source>
        <dbReference type="ARBA" id="ARBA00023288"/>
    </source>
</evidence>
<evidence type="ECO:0000256" key="8">
    <source>
        <dbReference type="ARBA" id="ARBA00023136"/>
    </source>
</evidence>
<feature type="transmembrane region" description="Helical" evidence="13">
    <location>
        <begin position="613"/>
        <end position="631"/>
    </location>
</feature>
<keyword evidence="15" id="KW-0808">Transferase</keyword>
<feature type="transmembrane region" description="Helical" evidence="13">
    <location>
        <begin position="740"/>
        <end position="763"/>
    </location>
</feature>
<sequence length="910" mass="100862">MGKSLHATLKELIHAPTFAARESIVDPRRTLAPGRSALPRPSPRREILDDLFRHIERSAQSHGIGWAEWLSISTATLFALDSPGSLAHMHRYAVREPKIALEERVHRACLMREVGLKCIGFIGIPKVINNLAALRAAVEEDRQVADALPTTPRRNLSPAQYDEARTAGRALWDSIYQPKAQRLESVLARSHPDLGHFILQQEYGPLFAPPSSYLPEHAPTPVWEVGRIRTSLVAIAALRAQGGVGPQVTSHVWGLLKARGASEAGAQSAGLDFLTTQEGAQWTIEIVNESTEPKMWSATRQCHVYSGDYMESIHALAQQGDVAKLAALLGSGTAKAMDRDEEGVTPLHWAAINSQHGACRLLIDAGADVNAPGGELKATPLQWCARNGDLPTIQLLLERGGDPLYRDAQGFNVLHLVTHSSSVMPIVYMLQRDEFTGSRIDIVDPEGHTALMWAAYQGDAISVEILLQHGASVDVTDKGSLTPLHWAVVYGNKLCIRRLLAAGASLTARDANDQTPEELAVKLNTIGAFDAALNELGWDHTGKPTRGVIPRPLRRPLTYAIHITGFGLCYAYLNRLPWFLQLPAAAAALVTMHITIAVLCTQTWGRFALQVSDYYQSLLVVSLFWPFILWLRDMVHVTADAWLRNAVLGTFLPLTMILLYVNVNSDPGFCPKPASEEERRQEVIEMAKTGQLNGMMYCVSCMARRPMRSRHCHLCGRCVARGDHHCPWITNCVGVGNHRLFVVMLVTVQISIFSFYSLAYTYFKRTITQEAIDDIDWCPLPRSFCVAARQDGWIVYCTCWIIFAMVWLLILLAVQLLFAARQLTTYEASNLRRHGYMASATSQREQSGLPQNDEPHTCAAHKKPRSGLGCFMQALVGTQISFGAEERAKIRAAEKRNPFNRGMKYNLYGE</sequence>
<dbReference type="SUPFAM" id="SSF48403">
    <property type="entry name" value="Ankyrin repeat"/>
    <property type="match status" value="1"/>
</dbReference>
<protein>
    <recommendedName>
        <fullName evidence="3">protein S-acyltransferase</fullName>
        <ecNumber evidence="3">2.3.1.225</ecNumber>
    </recommendedName>
</protein>
<keyword evidence="7 12" id="KW-0040">ANK repeat</keyword>
<dbReference type="PROSITE" id="PS50216">
    <property type="entry name" value="DHHC"/>
    <property type="match status" value="1"/>
</dbReference>
<keyword evidence="15" id="KW-0012">Acyltransferase</keyword>
<accession>A0AAF0EQX6</accession>
<keyword evidence="9" id="KW-0564">Palmitate</keyword>
<keyword evidence="16" id="KW-1185">Reference proteome</keyword>
<feature type="transmembrane region" description="Helical" evidence="13">
    <location>
        <begin position="643"/>
        <end position="663"/>
    </location>
</feature>
<keyword evidence="8 13" id="KW-0472">Membrane</keyword>
<dbReference type="PANTHER" id="PTHR24161:SF85">
    <property type="entry name" value="PALMITOYLTRANSFERASE HIP14"/>
    <property type="match status" value="1"/>
</dbReference>
<feature type="transmembrane region" description="Helical" evidence="13">
    <location>
        <begin position="579"/>
        <end position="601"/>
    </location>
</feature>
<evidence type="ECO:0000256" key="3">
    <source>
        <dbReference type="ARBA" id="ARBA00012210"/>
    </source>
</evidence>
<evidence type="ECO:0000256" key="12">
    <source>
        <dbReference type="PROSITE-ProRule" id="PRU00023"/>
    </source>
</evidence>
<dbReference type="SMART" id="SM00248">
    <property type="entry name" value="ANK"/>
    <property type="match status" value="4"/>
</dbReference>
<gene>
    <name evidence="15" type="primary">AKR1</name>
    <name evidence="15" type="ORF">MCUN1_000047</name>
</gene>
<evidence type="ECO:0000256" key="13">
    <source>
        <dbReference type="SAM" id="Phobius"/>
    </source>
</evidence>
<name>A0AAF0EQX6_9BASI</name>
<keyword evidence="4 13" id="KW-0812">Transmembrane</keyword>
<comment type="similarity">
    <text evidence="2">Belongs to the DHHC palmitoyltransferase family. AKR/ZDHHC17 subfamily.</text>
</comment>
<dbReference type="GO" id="GO:0016020">
    <property type="term" value="C:membrane"/>
    <property type="evidence" value="ECO:0007669"/>
    <property type="project" value="UniProtKB-SubCell"/>
</dbReference>
<keyword evidence="5" id="KW-0677">Repeat</keyword>
<dbReference type="Gene3D" id="1.25.40.20">
    <property type="entry name" value="Ankyrin repeat-containing domain"/>
    <property type="match status" value="2"/>
</dbReference>
<dbReference type="Proteomes" id="UP001219933">
    <property type="component" value="Chromosome 1"/>
</dbReference>